<sequence length="346" mass="38040">MSLKDFLATLDQLEGEAAAAFDSATDAEALEEARVRYLGAKKGALKDVQKQMGGIDPSDRKDAGIRLNAFKANVQTAFEESQSRLGGGDSGGIDLTFDPTLPGVQPAIGHIHPITQTITHLTEIMGRMGFEAAEGPEVEDPHHNFVALNIPEDHPARDPLDNFYLSTAASLAASGSAKGIEGTQLLRSQTSTVQIRVMETQQPPIRVISLGRVYRPDAPDATHFPMFHQMEGLYVDRNVTMANLKTVLRVFATNYLGDDVEIRFRPSFFPFTEPSVEVDFFWNGTWIEFGGAGMVDPAVFEAVGYDPEVYSGFAFGLGVERLCMRRHSVTDIRDLYSGDLRFLSQF</sequence>
<keyword evidence="16" id="KW-1185">Reference proteome</keyword>
<comment type="caution">
    <text evidence="15">The sequence shown here is derived from an EMBL/GenBank/DDBJ whole genome shotgun (WGS) entry which is preliminary data.</text>
</comment>
<name>A0A5C6EFY2_9BACT</name>
<feature type="binding site" evidence="13">
    <location>
        <position position="273"/>
    </location>
    <ligand>
        <name>Mg(2+)</name>
        <dbReference type="ChEBI" id="CHEBI:18420"/>
        <note>shared with beta subunit</note>
    </ligand>
</feature>
<comment type="catalytic activity">
    <reaction evidence="12 13">
        <text>tRNA(Phe) + L-phenylalanine + ATP = L-phenylalanyl-tRNA(Phe) + AMP + diphosphate + H(+)</text>
        <dbReference type="Rhea" id="RHEA:19413"/>
        <dbReference type="Rhea" id="RHEA-COMP:9668"/>
        <dbReference type="Rhea" id="RHEA-COMP:9699"/>
        <dbReference type="ChEBI" id="CHEBI:15378"/>
        <dbReference type="ChEBI" id="CHEBI:30616"/>
        <dbReference type="ChEBI" id="CHEBI:33019"/>
        <dbReference type="ChEBI" id="CHEBI:58095"/>
        <dbReference type="ChEBI" id="CHEBI:78442"/>
        <dbReference type="ChEBI" id="CHEBI:78531"/>
        <dbReference type="ChEBI" id="CHEBI:456215"/>
        <dbReference type="EC" id="6.1.1.20"/>
    </reaction>
</comment>
<dbReference type="Pfam" id="PF01409">
    <property type="entry name" value="tRNA-synt_2d"/>
    <property type="match status" value="1"/>
</dbReference>
<dbReference type="GO" id="GO:0005524">
    <property type="term" value="F:ATP binding"/>
    <property type="evidence" value="ECO:0007669"/>
    <property type="project" value="UniProtKB-UniRule"/>
</dbReference>
<gene>
    <name evidence="13 15" type="primary">pheS</name>
    <name evidence="15" type="ORF">Poly59_46940</name>
</gene>
<dbReference type="SUPFAM" id="SSF46589">
    <property type="entry name" value="tRNA-binding arm"/>
    <property type="match status" value="1"/>
</dbReference>
<keyword evidence="10 13" id="KW-0648">Protein biosynthesis</keyword>
<dbReference type="Gene3D" id="3.30.930.10">
    <property type="entry name" value="Bira Bifunctional Protein, Domain 2"/>
    <property type="match status" value="1"/>
</dbReference>
<dbReference type="Pfam" id="PF02912">
    <property type="entry name" value="Phe_tRNA-synt_N"/>
    <property type="match status" value="1"/>
</dbReference>
<organism evidence="15 16">
    <name type="scientific">Rubripirellula reticaptiva</name>
    <dbReference type="NCBI Taxonomy" id="2528013"/>
    <lineage>
        <taxon>Bacteria</taxon>
        <taxon>Pseudomonadati</taxon>
        <taxon>Planctomycetota</taxon>
        <taxon>Planctomycetia</taxon>
        <taxon>Pirellulales</taxon>
        <taxon>Pirellulaceae</taxon>
        <taxon>Rubripirellula</taxon>
    </lineage>
</organism>
<keyword evidence="9 13" id="KW-0460">Magnesium</keyword>
<evidence type="ECO:0000259" key="14">
    <source>
        <dbReference type="PROSITE" id="PS50862"/>
    </source>
</evidence>
<dbReference type="AlphaFoldDB" id="A0A5C6EFY2"/>
<comment type="subcellular location">
    <subcellularLocation>
        <location evidence="1 13">Cytoplasm</location>
    </subcellularLocation>
</comment>
<evidence type="ECO:0000256" key="13">
    <source>
        <dbReference type="HAMAP-Rule" id="MF_00281"/>
    </source>
</evidence>
<evidence type="ECO:0000256" key="1">
    <source>
        <dbReference type="ARBA" id="ARBA00004496"/>
    </source>
</evidence>
<dbReference type="EMBL" id="SJPX01000005">
    <property type="protein sequence ID" value="TWU47852.1"/>
    <property type="molecule type" value="Genomic_DNA"/>
</dbReference>
<dbReference type="RefSeq" id="WP_146536301.1">
    <property type="nucleotide sequence ID" value="NZ_SJPX01000005.1"/>
</dbReference>
<dbReference type="PANTHER" id="PTHR11538:SF41">
    <property type="entry name" value="PHENYLALANINE--TRNA LIGASE, MITOCHONDRIAL"/>
    <property type="match status" value="1"/>
</dbReference>
<dbReference type="GO" id="GO:0005737">
    <property type="term" value="C:cytoplasm"/>
    <property type="evidence" value="ECO:0007669"/>
    <property type="project" value="UniProtKB-SubCell"/>
</dbReference>
<evidence type="ECO:0000256" key="6">
    <source>
        <dbReference type="ARBA" id="ARBA00022723"/>
    </source>
</evidence>
<keyword evidence="5 13" id="KW-0436">Ligase</keyword>
<evidence type="ECO:0000256" key="4">
    <source>
        <dbReference type="ARBA" id="ARBA00022490"/>
    </source>
</evidence>
<evidence type="ECO:0000256" key="11">
    <source>
        <dbReference type="ARBA" id="ARBA00023146"/>
    </source>
</evidence>
<dbReference type="GO" id="GO:0000287">
    <property type="term" value="F:magnesium ion binding"/>
    <property type="evidence" value="ECO:0007669"/>
    <property type="project" value="UniProtKB-UniRule"/>
</dbReference>
<evidence type="ECO:0000256" key="7">
    <source>
        <dbReference type="ARBA" id="ARBA00022741"/>
    </source>
</evidence>
<feature type="domain" description="Aminoacyl-transfer RNA synthetases class-II family profile" evidence="14">
    <location>
        <begin position="127"/>
        <end position="322"/>
    </location>
</feature>
<protein>
    <recommendedName>
        <fullName evidence="13">Phenylalanine--tRNA ligase alpha subunit</fullName>
        <ecNumber evidence="13">6.1.1.20</ecNumber>
    </recommendedName>
    <alternativeName>
        <fullName evidence="13">Phenylalanyl-tRNA synthetase alpha subunit</fullName>
        <shortName evidence="13">PheRS</shortName>
    </alternativeName>
</protein>
<dbReference type="NCBIfam" id="TIGR00468">
    <property type="entry name" value="pheS"/>
    <property type="match status" value="1"/>
</dbReference>
<dbReference type="InterPro" id="IPR045864">
    <property type="entry name" value="aa-tRNA-synth_II/BPL/LPL"/>
</dbReference>
<evidence type="ECO:0000256" key="5">
    <source>
        <dbReference type="ARBA" id="ARBA00022598"/>
    </source>
</evidence>
<evidence type="ECO:0000256" key="3">
    <source>
        <dbReference type="ARBA" id="ARBA00011209"/>
    </source>
</evidence>
<dbReference type="GO" id="GO:0004826">
    <property type="term" value="F:phenylalanine-tRNA ligase activity"/>
    <property type="evidence" value="ECO:0007669"/>
    <property type="project" value="UniProtKB-UniRule"/>
</dbReference>
<keyword evidence="4 13" id="KW-0963">Cytoplasm</keyword>
<comment type="cofactor">
    <cofactor evidence="13">
        <name>Mg(2+)</name>
        <dbReference type="ChEBI" id="CHEBI:18420"/>
    </cofactor>
    <text evidence="13">Binds 2 magnesium ions per tetramer.</text>
</comment>
<dbReference type="PANTHER" id="PTHR11538">
    <property type="entry name" value="PHENYLALANYL-TRNA SYNTHETASE"/>
    <property type="match status" value="1"/>
</dbReference>
<dbReference type="SUPFAM" id="SSF55681">
    <property type="entry name" value="Class II aaRS and biotin synthetases"/>
    <property type="match status" value="1"/>
</dbReference>
<dbReference type="InterPro" id="IPR002319">
    <property type="entry name" value="Phenylalanyl-tRNA_Synthase"/>
</dbReference>
<evidence type="ECO:0000256" key="12">
    <source>
        <dbReference type="ARBA" id="ARBA00049255"/>
    </source>
</evidence>
<accession>A0A5C6EFY2</accession>
<dbReference type="HAMAP" id="MF_00281">
    <property type="entry name" value="Phe_tRNA_synth_alpha1"/>
    <property type="match status" value="1"/>
</dbReference>
<dbReference type="InterPro" id="IPR006195">
    <property type="entry name" value="aa-tRNA-synth_II"/>
</dbReference>
<evidence type="ECO:0000256" key="8">
    <source>
        <dbReference type="ARBA" id="ARBA00022840"/>
    </source>
</evidence>
<reference evidence="15 16" key="1">
    <citation type="submission" date="2019-02" db="EMBL/GenBank/DDBJ databases">
        <title>Deep-cultivation of Planctomycetes and their phenomic and genomic characterization uncovers novel biology.</title>
        <authorList>
            <person name="Wiegand S."/>
            <person name="Jogler M."/>
            <person name="Boedeker C."/>
            <person name="Pinto D."/>
            <person name="Vollmers J."/>
            <person name="Rivas-Marin E."/>
            <person name="Kohn T."/>
            <person name="Peeters S.H."/>
            <person name="Heuer A."/>
            <person name="Rast P."/>
            <person name="Oberbeckmann S."/>
            <person name="Bunk B."/>
            <person name="Jeske O."/>
            <person name="Meyerdierks A."/>
            <person name="Storesund J.E."/>
            <person name="Kallscheuer N."/>
            <person name="Luecker S."/>
            <person name="Lage O.M."/>
            <person name="Pohl T."/>
            <person name="Merkel B.J."/>
            <person name="Hornburger P."/>
            <person name="Mueller R.-W."/>
            <person name="Bruemmer F."/>
            <person name="Labrenz M."/>
            <person name="Spormann A.M."/>
            <person name="Op Den Camp H."/>
            <person name="Overmann J."/>
            <person name="Amann R."/>
            <person name="Jetten M.S.M."/>
            <person name="Mascher T."/>
            <person name="Medema M.H."/>
            <person name="Devos D.P."/>
            <person name="Kaster A.-K."/>
            <person name="Ovreas L."/>
            <person name="Rohde M."/>
            <person name="Galperin M.Y."/>
            <person name="Jogler C."/>
        </authorList>
    </citation>
    <scope>NUCLEOTIDE SEQUENCE [LARGE SCALE GENOMIC DNA]</scope>
    <source>
        <strain evidence="15 16">Poly59</strain>
    </source>
</reference>
<proteinExistence type="inferred from homology"/>
<dbReference type="CDD" id="cd00496">
    <property type="entry name" value="PheRS_alpha_core"/>
    <property type="match status" value="1"/>
</dbReference>
<dbReference type="InterPro" id="IPR004188">
    <property type="entry name" value="Phe-tRNA_ligase_II_N"/>
</dbReference>
<dbReference type="InterPro" id="IPR022911">
    <property type="entry name" value="Phe_tRNA_ligase_alpha1_bac"/>
</dbReference>
<dbReference type="InterPro" id="IPR010978">
    <property type="entry name" value="tRNA-bd_arm"/>
</dbReference>
<dbReference type="EC" id="6.1.1.20" evidence="13"/>
<keyword evidence="6 13" id="KW-0479">Metal-binding</keyword>
<evidence type="ECO:0000256" key="9">
    <source>
        <dbReference type="ARBA" id="ARBA00022842"/>
    </source>
</evidence>
<evidence type="ECO:0000256" key="2">
    <source>
        <dbReference type="ARBA" id="ARBA00010207"/>
    </source>
</evidence>
<dbReference type="GO" id="GO:0006432">
    <property type="term" value="P:phenylalanyl-tRNA aminoacylation"/>
    <property type="evidence" value="ECO:0007669"/>
    <property type="project" value="UniProtKB-UniRule"/>
</dbReference>
<dbReference type="Proteomes" id="UP000317977">
    <property type="component" value="Unassembled WGS sequence"/>
</dbReference>
<dbReference type="InterPro" id="IPR004529">
    <property type="entry name" value="Phe-tRNA-synth_IIc_asu"/>
</dbReference>
<keyword evidence="8 13" id="KW-0067">ATP-binding</keyword>
<dbReference type="GO" id="GO:0000049">
    <property type="term" value="F:tRNA binding"/>
    <property type="evidence" value="ECO:0007669"/>
    <property type="project" value="InterPro"/>
</dbReference>
<comment type="subunit">
    <text evidence="3 13">Tetramer of two alpha and two beta subunits.</text>
</comment>
<comment type="similarity">
    <text evidence="2 13">Belongs to the class-II aminoacyl-tRNA synthetase family. Phe-tRNA synthetase alpha subunit type 1 subfamily.</text>
</comment>
<evidence type="ECO:0000313" key="15">
    <source>
        <dbReference type="EMBL" id="TWU47852.1"/>
    </source>
</evidence>
<dbReference type="PROSITE" id="PS50862">
    <property type="entry name" value="AA_TRNA_LIGASE_II"/>
    <property type="match status" value="1"/>
</dbReference>
<keyword evidence="11 13" id="KW-0030">Aminoacyl-tRNA synthetase</keyword>
<keyword evidence="7 13" id="KW-0547">Nucleotide-binding</keyword>
<evidence type="ECO:0000313" key="16">
    <source>
        <dbReference type="Proteomes" id="UP000317977"/>
    </source>
</evidence>
<evidence type="ECO:0000256" key="10">
    <source>
        <dbReference type="ARBA" id="ARBA00022917"/>
    </source>
</evidence>
<dbReference type="OrthoDB" id="9800719at2"/>